<evidence type="ECO:0000256" key="6">
    <source>
        <dbReference type="ARBA" id="ARBA00022741"/>
    </source>
</evidence>
<dbReference type="NCBIfam" id="TIGR01161">
    <property type="entry name" value="purK"/>
    <property type="match status" value="1"/>
</dbReference>
<organism evidence="13 14">
    <name type="scientific">Coemansia brasiliensis</name>
    <dbReference type="NCBI Taxonomy" id="2650707"/>
    <lineage>
        <taxon>Eukaryota</taxon>
        <taxon>Fungi</taxon>
        <taxon>Fungi incertae sedis</taxon>
        <taxon>Zoopagomycota</taxon>
        <taxon>Kickxellomycotina</taxon>
        <taxon>Kickxellomycetes</taxon>
        <taxon>Kickxellales</taxon>
        <taxon>Kickxellaceae</taxon>
        <taxon>Coemansia</taxon>
    </lineage>
</organism>
<evidence type="ECO:0000313" key="13">
    <source>
        <dbReference type="EMBL" id="KAJ2850457.1"/>
    </source>
</evidence>
<dbReference type="InterPro" id="IPR005875">
    <property type="entry name" value="PurK"/>
</dbReference>
<gene>
    <name evidence="13" type="primary">ADE2</name>
    <name evidence="13" type="ORF">IWW36_001895</name>
</gene>
<name>A0A9W8I8Y1_9FUNG</name>
<dbReference type="SMART" id="SM01001">
    <property type="entry name" value="AIRC"/>
    <property type="match status" value="1"/>
</dbReference>
<dbReference type="SUPFAM" id="SSF52255">
    <property type="entry name" value="N5-CAIR mutase (phosphoribosylaminoimidazole carboxylase, PurE)"/>
    <property type="match status" value="1"/>
</dbReference>
<evidence type="ECO:0000256" key="2">
    <source>
        <dbReference type="ARBA" id="ARBA00004747"/>
    </source>
</evidence>
<keyword evidence="10 11" id="KW-0456">Lyase</keyword>
<comment type="catalytic activity">
    <reaction evidence="1 11">
        <text>5-amino-1-(5-phospho-D-ribosyl)imidazole-4-carboxylate + H(+) = 5-amino-1-(5-phospho-beta-D-ribosyl)imidazole + CO2</text>
        <dbReference type="Rhea" id="RHEA:10792"/>
        <dbReference type="ChEBI" id="CHEBI:15378"/>
        <dbReference type="ChEBI" id="CHEBI:16526"/>
        <dbReference type="ChEBI" id="CHEBI:77657"/>
        <dbReference type="ChEBI" id="CHEBI:137981"/>
        <dbReference type="EC" id="4.1.1.21"/>
    </reaction>
</comment>
<protein>
    <recommendedName>
        <fullName evidence="5 11">Phosphoribosylaminoimidazole carboxylase</fullName>
        <ecNumber evidence="4 11">4.1.1.21</ecNumber>
    </recommendedName>
</protein>
<evidence type="ECO:0000256" key="4">
    <source>
        <dbReference type="ARBA" id="ARBA00012329"/>
    </source>
</evidence>
<dbReference type="NCBIfam" id="NF004679">
    <property type="entry name" value="PRK06019.1-5"/>
    <property type="match status" value="1"/>
</dbReference>
<evidence type="ECO:0000256" key="3">
    <source>
        <dbReference type="ARBA" id="ARBA00006114"/>
    </source>
</evidence>
<evidence type="ECO:0000256" key="11">
    <source>
        <dbReference type="PIRNR" id="PIRNR001340"/>
    </source>
</evidence>
<dbReference type="Pfam" id="PF00731">
    <property type="entry name" value="AIRC"/>
    <property type="match status" value="1"/>
</dbReference>
<dbReference type="Proteomes" id="UP001139887">
    <property type="component" value="Unassembled WGS sequence"/>
</dbReference>
<keyword evidence="7 11" id="KW-0658">Purine biosynthesis</keyword>
<feature type="domain" description="ATP-grasp" evidence="12">
    <location>
        <begin position="110"/>
        <end position="299"/>
    </location>
</feature>
<keyword evidence="6 11" id="KW-0547">Nucleotide-binding</keyword>
<dbReference type="Pfam" id="PF22660">
    <property type="entry name" value="RS_preATP-grasp-like"/>
    <property type="match status" value="1"/>
</dbReference>
<dbReference type="InterPro" id="IPR003135">
    <property type="entry name" value="ATP-grasp_carboxylate-amine"/>
</dbReference>
<dbReference type="Gene3D" id="3.30.1490.20">
    <property type="entry name" value="ATP-grasp fold, A domain"/>
    <property type="match status" value="1"/>
</dbReference>
<evidence type="ECO:0000313" key="14">
    <source>
        <dbReference type="Proteomes" id="UP001139887"/>
    </source>
</evidence>
<comment type="similarity">
    <text evidence="3 11">In the C-terminal section; belongs to the AIR carboxylase family. Class I subfamily.</text>
</comment>
<keyword evidence="14" id="KW-1185">Reference proteome</keyword>
<keyword evidence="9 11" id="KW-0067">ATP-binding</keyword>
<dbReference type="GO" id="GO:0006189">
    <property type="term" value="P:'de novo' IMP biosynthetic process"/>
    <property type="evidence" value="ECO:0007669"/>
    <property type="project" value="UniProtKB-UniRule"/>
</dbReference>
<dbReference type="NCBIfam" id="TIGR01162">
    <property type="entry name" value="purE"/>
    <property type="match status" value="1"/>
</dbReference>
<accession>A0A9W8I8Y1</accession>
<dbReference type="PANTHER" id="PTHR11609:SF5">
    <property type="entry name" value="PHOSPHORIBOSYLAMINOIMIDAZOLE CARBOXYLASE"/>
    <property type="match status" value="1"/>
</dbReference>
<reference evidence="13" key="1">
    <citation type="submission" date="2022-07" db="EMBL/GenBank/DDBJ databases">
        <title>Phylogenomic reconstructions and comparative analyses of Kickxellomycotina fungi.</title>
        <authorList>
            <person name="Reynolds N.K."/>
            <person name="Stajich J.E."/>
            <person name="Barry K."/>
            <person name="Grigoriev I.V."/>
            <person name="Crous P."/>
            <person name="Smith M.E."/>
        </authorList>
    </citation>
    <scope>NUCLEOTIDE SEQUENCE</scope>
    <source>
        <strain evidence="13">NRRL 1566</strain>
    </source>
</reference>
<dbReference type="InterPro" id="IPR016185">
    <property type="entry name" value="PreATP-grasp_dom_sf"/>
</dbReference>
<dbReference type="FunFam" id="3.30.470.20:FF:000037">
    <property type="entry name" value="Phosphoribosylaminoimidazole carboxylase, chloroplastic"/>
    <property type="match status" value="1"/>
</dbReference>
<keyword evidence="8 11" id="KW-0210">Decarboxylase</keyword>
<dbReference type="GO" id="GO:0004638">
    <property type="term" value="F:phosphoribosylaminoimidazole carboxylase activity"/>
    <property type="evidence" value="ECO:0007669"/>
    <property type="project" value="UniProtKB-UniRule"/>
</dbReference>
<evidence type="ECO:0000256" key="1">
    <source>
        <dbReference type="ARBA" id="ARBA00001244"/>
    </source>
</evidence>
<dbReference type="FunFam" id="3.40.50.1970:FF:000013">
    <property type="entry name" value="Phosphoribosylaminoimidazole carboxylase"/>
    <property type="match status" value="1"/>
</dbReference>
<dbReference type="InterPro" id="IPR011761">
    <property type="entry name" value="ATP-grasp"/>
</dbReference>
<sequence>MDKQVIGILGGGQLGRMLVEAASRMNIQVRVLDPTLKSPAKQISNFTPHIDQPFTSSDAIQELAQECDILTVEIEHVNCDELATVEKSGIVKVRPSADTIRLIQDKYLQKEYLAKQGLLLPEYIKCDTLDEAKAAGQEFGYPFVLKCRLGAYDGRGNYVVKNQDDVEAGFKVLGGKMLYAEKFVSFTKELAVMVVRRPSGQVATYPVVETVQRDNICELVYAPAQIDGQVREIAMKVATDTVSCLPVGSSGIFGVEMFLHEDGRTVLVNEIAPRPHNSGHYTIEACNTSQFENHIRAVLDLPLGDTGLKVPAAAMINVLGGANGFSSVLDPCLASLDVPGSTVHLYGKADAKVGRKMGHITVVADSALQLSRRTDLIVGKLANASDGERSRLEYRQSAKPSTNGSVCDEEKRDVAAMSPLVGIIMGSDSDLPTMRPAAKLLEQFGVPFELTIVSAHRTPDRMFEYARAAHKRGLKAIIAGAGGAAHLPGMVAALTPLPVIGVPVKGRCLDGVDSLHSIVQMPRGVPVATVAINNSDNAALLAVRIIGASCPTYLDAMAQYMDDMRVGVEKKIERLGISGWKDYEI</sequence>
<dbReference type="GO" id="GO:0046872">
    <property type="term" value="F:metal ion binding"/>
    <property type="evidence" value="ECO:0007669"/>
    <property type="project" value="InterPro"/>
</dbReference>
<evidence type="ECO:0000259" key="12">
    <source>
        <dbReference type="PROSITE" id="PS50975"/>
    </source>
</evidence>
<dbReference type="GO" id="GO:0005524">
    <property type="term" value="F:ATP binding"/>
    <property type="evidence" value="ECO:0007669"/>
    <property type="project" value="UniProtKB-UniRule"/>
</dbReference>
<comment type="caution">
    <text evidence="13">The sequence shown here is derived from an EMBL/GenBank/DDBJ whole genome shotgun (WGS) entry which is preliminary data.</text>
</comment>
<evidence type="ECO:0000256" key="5">
    <source>
        <dbReference type="ARBA" id="ARBA00021059"/>
    </source>
</evidence>
<dbReference type="InterPro" id="IPR033747">
    <property type="entry name" value="PurE_ClassI"/>
</dbReference>
<dbReference type="PROSITE" id="PS50975">
    <property type="entry name" value="ATP_GRASP"/>
    <property type="match status" value="1"/>
</dbReference>
<dbReference type="InterPro" id="IPR054350">
    <property type="entry name" value="PurT/PurK_preATP-grasp"/>
</dbReference>
<evidence type="ECO:0000256" key="9">
    <source>
        <dbReference type="ARBA" id="ARBA00022840"/>
    </source>
</evidence>
<dbReference type="Pfam" id="PF17769">
    <property type="entry name" value="PurK_C"/>
    <property type="match status" value="1"/>
</dbReference>
<dbReference type="OrthoDB" id="15425at2759"/>
<dbReference type="Gene3D" id="3.30.470.20">
    <property type="entry name" value="ATP-grasp fold, B domain"/>
    <property type="match status" value="1"/>
</dbReference>
<dbReference type="EC" id="4.1.1.21" evidence="4 11"/>
<dbReference type="PANTHER" id="PTHR11609">
    <property type="entry name" value="PURINE BIOSYNTHESIS PROTEIN 6/7, PUR6/7"/>
    <property type="match status" value="1"/>
</dbReference>
<dbReference type="InterPro" id="IPR013815">
    <property type="entry name" value="ATP_grasp_subdomain_1"/>
</dbReference>
<dbReference type="Pfam" id="PF02222">
    <property type="entry name" value="ATP-grasp"/>
    <property type="match status" value="1"/>
</dbReference>
<dbReference type="Gene3D" id="3.40.50.20">
    <property type="match status" value="1"/>
</dbReference>
<dbReference type="PIRSF" id="PIRSF001340">
    <property type="entry name" value="AIR_carboxylase"/>
    <property type="match status" value="1"/>
</dbReference>
<evidence type="ECO:0000256" key="7">
    <source>
        <dbReference type="ARBA" id="ARBA00022755"/>
    </source>
</evidence>
<evidence type="ECO:0000256" key="10">
    <source>
        <dbReference type="ARBA" id="ARBA00023239"/>
    </source>
</evidence>
<dbReference type="AlphaFoldDB" id="A0A9W8I8Y1"/>
<comment type="pathway">
    <text evidence="2 11">Purine metabolism; IMP biosynthesis via de novo pathway; 5-amino-1-(5-phospho-D-ribosyl)imidazole-4-carboxylate from 5-amino-1-(5-phospho-D-ribosyl)imidazole (carboxylase route): step 1/1.</text>
</comment>
<dbReference type="HAMAP" id="MF_01928">
    <property type="entry name" value="PurK"/>
    <property type="match status" value="1"/>
</dbReference>
<proteinExistence type="inferred from homology"/>
<dbReference type="SUPFAM" id="SSF56059">
    <property type="entry name" value="Glutathione synthetase ATP-binding domain-like"/>
    <property type="match status" value="1"/>
</dbReference>
<dbReference type="InterPro" id="IPR040686">
    <property type="entry name" value="PurK_C"/>
</dbReference>
<dbReference type="InterPro" id="IPR000031">
    <property type="entry name" value="PurE_dom"/>
</dbReference>
<dbReference type="InterPro" id="IPR016301">
    <property type="entry name" value="Ade2_fungi/plant"/>
</dbReference>
<dbReference type="EMBL" id="JANBUW010000032">
    <property type="protein sequence ID" value="KAJ2850457.1"/>
    <property type="molecule type" value="Genomic_DNA"/>
</dbReference>
<evidence type="ECO:0000256" key="8">
    <source>
        <dbReference type="ARBA" id="ARBA00022793"/>
    </source>
</evidence>
<dbReference type="HAMAP" id="MF_01929">
    <property type="entry name" value="PurE_classI"/>
    <property type="match status" value="1"/>
</dbReference>
<dbReference type="SUPFAM" id="SSF51246">
    <property type="entry name" value="Rudiment single hybrid motif"/>
    <property type="match status" value="1"/>
</dbReference>
<dbReference type="Gene3D" id="3.40.50.1970">
    <property type="match status" value="1"/>
</dbReference>
<dbReference type="SUPFAM" id="SSF52440">
    <property type="entry name" value="PreATP-grasp domain"/>
    <property type="match status" value="1"/>
</dbReference>
<dbReference type="InterPro" id="IPR011054">
    <property type="entry name" value="Rudment_hybrid_motif"/>
</dbReference>